<dbReference type="AlphaFoldDB" id="A0A8H3JAL2"/>
<evidence type="ECO:0000313" key="3">
    <source>
        <dbReference type="Proteomes" id="UP000664203"/>
    </source>
</evidence>
<dbReference type="PANTHER" id="PTHR10039">
    <property type="entry name" value="AMELOGENIN"/>
    <property type="match status" value="1"/>
</dbReference>
<gene>
    <name evidence="2" type="ORF">ALECFALPRED_001338</name>
</gene>
<sequence length="230" mass="25933">MTNPNAGTVICTLDALDECEESTKYTLIADLKNFYLEQARRTGSSQNLKSLVSSRPYQDIELRFNSLIRHLPAIRLAGKDESESIGCEINLAIKTRVRKIGFSLSPDIQIQEHLKNRLLNMTHRTYLWLKLVLAEVELVFAVTKKQLDRVIDVLPESVDAVYMAIYTVVAIFGRLSVFLHIVLAAKRPLTVEETNVAVNMTEDCKNPMTTSILNQHHRSGKGYGIFVVSL</sequence>
<accession>A0A8H3JAL2</accession>
<proteinExistence type="predicted"/>
<keyword evidence="1" id="KW-1133">Transmembrane helix</keyword>
<dbReference type="Proteomes" id="UP000664203">
    <property type="component" value="Unassembled WGS sequence"/>
</dbReference>
<comment type="caution">
    <text evidence="2">The sequence shown here is derived from an EMBL/GenBank/DDBJ whole genome shotgun (WGS) entry which is preliminary data.</text>
</comment>
<keyword evidence="3" id="KW-1185">Reference proteome</keyword>
<evidence type="ECO:0000313" key="2">
    <source>
        <dbReference type="EMBL" id="CAF9943796.1"/>
    </source>
</evidence>
<reference evidence="2" key="1">
    <citation type="submission" date="2021-03" db="EMBL/GenBank/DDBJ databases">
        <authorList>
            <person name="Tagirdzhanova G."/>
        </authorList>
    </citation>
    <scope>NUCLEOTIDE SEQUENCE</scope>
</reference>
<protein>
    <submittedName>
        <fullName evidence="2">Uncharacterized protein</fullName>
    </submittedName>
</protein>
<dbReference type="OrthoDB" id="194358at2759"/>
<keyword evidence="1" id="KW-0812">Transmembrane</keyword>
<evidence type="ECO:0000256" key="1">
    <source>
        <dbReference type="SAM" id="Phobius"/>
    </source>
</evidence>
<keyword evidence="1" id="KW-0472">Membrane</keyword>
<feature type="transmembrane region" description="Helical" evidence="1">
    <location>
        <begin position="125"/>
        <end position="143"/>
    </location>
</feature>
<feature type="transmembrane region" description="Helical" evidence="1">
    <location>
        <begin position="163"/>
        <end position="185"/>
    </location>
</feature>
<name>A0A8H3JAL2_9LECA</name>
<dbReference type="EMBL" id="CAJPDR010001292">
    <property type="protein sequence ID" value="CAF9943796.1"/>
    <property type="molecule type" value="Genomic_DNA"/>
</dbReference>
<organism evidence="2 3">
    <name type="scientific">Alectoria fallacina</name>
    <dbReference type="NCBI Taxonomy" id="1903189"/>
    <lineage>
        <taxon>Eukaryota</taxon>
        <taxon>Fungi</taxon>
        <taxon>Dikarya</taxon>
        <taxon>Ascomycota</taxon>
        <taxon>Pezizomycotina</taxon>
        <taxon>Lecanoromycetes</taxon>
        <taxon>OSLEUM clade</taxon>
        <taxon>Lecanoromycetidae</taxon>
        <taxon>Lecanorales</taxon>
        <taxon>Lecanorineae</taxon>
        <taxon>Parmeliaceae</taxon>
        <taxon>Alectoria</taxon>
    </lineage>
</organism>